<reference evidence="1" key="1">
    <citation type="journal article" date="2014" name="Front. Microbiol.">
        <title>High frequency of phylogenetically diverse reductive dehalogenase-homologous genes in deep subseafloor sedimentary metagenomes.</title>
        <authorList>
            <person name="Kawai M."/>
            <person name="Futagami T."/>
            <person name="Toyoda A."/>
            <person name="Takaki Y."/>
            <person name="Nishi S."/>
            <person name="Hori S."/>
            <person name="Arai W."/>
            <person name="Tsubouchi T."/>
            <person name="Morono Y."/>
            <person name="Uchiyama I."/>
            <person name="Ito T."/>
            <person name="Fujiyama A."/>
            <person name="Inagaki F."/>
            <person name="Takami H."/>
        </authorList>
    </citation>
    <scope>NUCLEOTIDE SEQUENCE</scope>
    <source>
        <strain evidence="1">Expedition CK06-06</strain>
    </source>
</reference>
<name>X1M9B2_9ZZZZ</name>
<evidence type="ECO:0000313" key="1">
    <source>
        <dbReference type="EMBL" id="GAI27873.1"/>
    </source>
</evidence>
<organism evidence="1">
    <name type="scientific">marine sediment metagenome</name>
    <dbReference type="NCBI Taxonomy" id="412755"/>
    <lineage>
        <taxon>unclassified sequences</taxon>
        <taxon>metagenomes</taxon>
        <taxon>ecological metagenomes</taxon>
    </lineage>
</organism>
<proteinExistence type="predicted"/>
<dbReference type="Pfam" id="PF19620">
    <property type="entry name" value="DUF6125"/>
    <property type="match status" value="1"/>
</dbReference>
<sequence>LIQLLRHSHWAVFENIEVEKLTEKSFKMRTTECSSQRAAKRWGMEYYDCGPTATIMRSAFFKEANPNAKVQQVFAPPEIGPEGTPENVSCEWLISIEEK</sequence>
<comment type="caution">
    <text evidence="1">The sequence shown here is derived from an EMBL/GenBank/DDBJ whole genome shotgun (WGS) entry which is preliminary data.</text>
</comment>
<protein>
    <submittedName>
        <fullName evidence="1">Uncharacterized protein</fullName>
    </submittedName>
</protein>
<dbReference type="EMBL" id="BARV01016511">
    <property type="protein sequence ID" value="GAI27873.1"/>
    <property type="molecule type" value="Genomic_DNA"/>
</dbReference>
<accession>X1M9B2</accession>
<feature type="non-terminal residue" evidence="1">
    <location>
        <position position="1"/>
    </location>
</feature>
<gene>
    <name evidence="1" type="ORF">S06H3_28317</name>
</gene>
<dbReference type="AlphaFoldDB" id="X1M9B2"/>